<feature type="compositionally biased region" description="Polar residues" evidence="2">
    <location>
        <begin position="133"/>
        <end position="149"/>
    </location>
</feature>
<gene>
    <name evidence="3" type="ORF">B0A52_01312</name>
</gene>
<feature type="region of interest" description="Disordered" evidence="2">
    <location>
        <begin position="123"/>
        <end position="205"/>
    </location>
</feature>
<reference evidence="3 4" key="1">
    <citation type="submission" date="2017-03" db="EMBL/GenBank/DDBJ databases">
        <title>Genomes of endolithic fungi from Antarctica.</title>
        <authorList>
            <person name="Coleine C."/>
            <person name="Masonjones S."/>
            <person name="Stajich J.E."/>
        </authorList>
    </citation>
    <scope>NUCLEOTIDE SEQUENCE [LARGE SCALE GENOMIC DNA]</scope>
    <source>
        <strain evidence="3 4">CCFEE 6314</strain>
    </source>
</reference>
<dbReference type="PANTHER" id="PTHR37012:SF7">
    <property type="entry name" value="B-ZIP TRANSCRIPTION FACTOR (EUROFUNG)-RELATED"/>
    <property type="match status" value="1"/>
</dbReference>
<protein>
    <recommendedName>
        <fullName evidence="5">BZIP domain-containing protein</fullName>
    </recommendedName>
</protein>
<dbReference type="VEuPathDB" id="FungiDB:PV10_03465"/>
<dbReference type="CDD" id="cd14686">
    <property type="entry name" value="bZIP"/>
    <property type="match status" value="1"/>
</dbReference>
<dbReference type="Proteomes" id="UP000288859">
    <property type="component" value="Unassembled WGS sequence"/>
</dbReference>
<feature type="compositionally biased region" description="Polar residues" evidence="2">
    <location>
        <begin position="185"/>
        <end position="205"/>
    </location>
</feature>
<dbReference type="EMBL" id="NAJM01000003">
    <property type="protein sequence ID" value="RVX75035.1"/>
    <property type="molecule type" value="Genomic_DNA"/>
</dbReference>
<organism evidence="3 4">
    <name type="scientific">Exophiala mesophila</name>
    <name type="common">Black yeast-like fungus</name>
    <dbReference type="NCBI Taxonomy" id="212818"/>
    <lineage>
        <taxon>Eukaryota</taxon>
        <taxon>Fungi</taxon>
        <taxon>Dikarya</taxon>
        <taxon>Ascomycota</taxon>
        <taxon>Pezizomycotina</taxon>
        <taxon>Eurotiomycetes</taxon>
        <taxon>Chaetothyriomycetidae</taxon>
        <taxon>Chaetothyriales</taxon>
        <taxon>Herpotrichiellaceae</taxon>
        <taxon>Exophiala</taxon>
    </lineage>
</organism>
<dbReference type="OrthoDB" id="5086080at2759"/>
<keyword evidence="1" id="KW-0175">Coiled coil</keyword>
<feature type="coiled-coil region" evidence="1">
    <location>
        <begin position="45"/>
        <end position="91"/>
    </location>
</feature>
<proteinExistence type="predicted"/>
<feature type="region of interest" description="Disordered" evidence="2">
    <location>
        <begin position="512"/>
        <end position="531"/>
    </location>
</feature>
<evidence type="ECO:0000313" key="3">
    <source>
        <dbReference type="EMBL" id="RVX75035.1"/>
    </source>
</evidence>
<comment type="caution">
    <text evidence="3">The sequence shown here is derived from an EMBL/GenBank/DDBJ whole genome shotgun (WGS) entry which is preliminary data.</text>
</comment>
<dbReference type="PANTHER" id="PTHR37012">
    <property type="entry name" value="B-ZIP TRANSCRIPTION FACTOR (EUROFUNG)-RELATED"/>
    <property type="match status" value="1"/>
</dbReference>
<dbReference type="Pfam" id="PF11905">
    <property type="entry name" value="DUF3425"/>
    <property type="match status" value="1"/>
</dbReference>
<accession>A0A438NH29</accession>
<dbReference type="InterPro" id="IPR021833">
    <property type="entry name" value="DUF3425"/>
</dbReference>
<evidence type="ECO:0008006" key="5">
    <source>
        <dbReference type="Google" id="ProtNLM"/>
    </source>
</evidence>
<evidence type="ECO:0000313" key="4">
    <source>
        <dbReference type="Proteomes" id="UP000288859"/>
    </source>
</evidence>
<evidence type="ECO:0000256" key="2">
    <source>
        <dbReference type="SAM" id="MobiDB-lite"/>
    </source>
</evidence>
<feature type="region of interest" description="Disordered" evidence="2">
    <location>
        <begin position="1"/>
        <end position="20"/>
    </location>
</feature>
<dbReference type="AlphaFoldDB" id="A0A438NH29"/>
<name>A0A438NH29_EXOME</name>
<sequence length="609" mass="68999">MATKEISDSQESHPFDLARANDRQTVTLRRLKKREVDRRCQREARERKRLRIADLERLVEDLRRQDANGQVAALLKQLKKVEAERDSVTKTLRDIQLLAVQKPLKLSDDEAEDHGSGNAQVISEDAHSRSLPHRNSLQENRLVSATPQPTLFDIGGGSASPSELATRMPNPNSRISQHSIRSRSELVQQCRPSSSDGTIVKSSGVGRQQSTSVCGKYGWVNPRNSCCCRTHVARQPGQQAVWQGNFWKFVTEVLSERLDWTEDIQPVNDAESEDVLVRAVLQGWDVVAGCAPLHPSLDMMRRIDEALFGPIPKPERLAMLRAMHLLIQFRTESNAERYKRLPAWYTYRPSHNVAHNYGIDYYAWPHFRQHAIFDEHAYCGNDFWYMYQSEMRLIWPYEFRDCYTHDLETGLYKPSHLFDERINDIKSWTMGPDFFQRFPELSSAIPSSGRQIPKQMPAIPGQMKRQLLLQPSTGSTKRGSSTNVGMVCETEVQQNELEDDDDWPGFHAQVSRNSSSIHGAQSQSNLPQSSNGQLCTFTSPLGCNGFLQSASDDSSSSFNGWYDVWGSDFDTSHIDTTTMNASIFQLAPNDTVHGQGTAPSGPPYIYTEF</sequence>
<evidence type="ECO:0000256" key="1">
    <source>
        <dbReference type="SAM" id="Coils"/>
    </source>
</evidence>